<protein>
    <submittedName>
        <fullName evidence="1">Uncharacterized protein</fullName>
    </submittedName>
</protein>
<dbReference type="GeneID" id="92028871"/>
<dbReference type="EMBL" id="JBBPEH010000007">
    <property type="protein sequence ID" value="KAK7536161.1"/>
    <property type="molecule type" value="Genomic_DNA"/>
</dbReference>
<name>A0ABR1LNQ3_9PEZI</name>
<organism evidence="1 2">
    <name type="scientific">Phyllosticta citribraziliensis</name>
    <dbReference type="NCBI Taxonomy" id="989973"/>
    <lineage>
        <taxon>Eukaryota</taxon>
        <taxon>Fungi</taxon>
        <taxon>Dikarya</taxon>
        <taxon>Ascomycota</taxon>
        <taxon>Pezizomycotina</taxon>
        <taxon>Dothideomycetes</taxon>
        <taxon>Dothideomycetes incertae sedis</taxon>
        <taxon>Botryosphaeriales</taxon>
        <taxon>Phyllostictaceae</taxon>
        <taxon>Phyllosticta</taxon>
    </lineage>
</organism>
<evidence type="ECO:0000313" key="1">
    <source>
        <dbReference type="EMBL" id="KAK7536161.1"/>
    </source>
</evidence>
<sequence length="297" mass="32113">MGFRDPCKTRRQLMDGRDGEVGTTLTRFWLAMSLSVSCAGGCLAGTGRLAGFSTHCTGTGGRWTSQSSRPVSVRSSSHHLPVHPIHPSIHPSIQPSTQAAAVHICISAVLISHFQCCRNIVASVSLASPRPVFGPVLRPPAPSLSLSLSQVPSSSSLCSPKHHHHHQRNSYAASLRPRIARVRQSRRLAAAARWSAAPLPPGAGLVRKHGIAHDSFRRLNSFGPPLHVPGRKQTDAPLRLPYSLRLRPGPRFAVDSKHPVQPVPLKYHTIRKRPASRRPSIGASLCGPLLVPLIYPP</sequence>
<proteinExistence type="predicted"/>
<keyword evidence="2" id="KW-1185">Reference proteome</keyword>
<reference evidence="1 2" key="1">
    <citation type="submission" date="2024-04" db="EMBL/GenBank/DDBJ databases">
        <title>Phyllosticta paracitricarpa is synonymous to the EU quarantine fungus P. citricarpa based on phylogenomic analyses.</title>
        <authorList>
            <consortium name="Lawrence Berkeley National Laboratory"/>
            <person name="Van ingen-buijs V.A."/>
            <person name="Van westerhoven A.C."/>
            <person name="Haridas S."/>
            <person name="Skiadas P."/>
            <person name="Martin F."/>
            <person name="Groenewald J.Z."/>
            <person name="Crous P.W."/>
            <person name="Seidl M.F."/>
        </authorList>
    </citation>
    <scope>NUCLEOTIDE SEQUENCE [LARGE SCALE GENOMIC DNA]</scope>
    <source>
        <strain evidence="1 2">CPC 17464</strain>
    </source>
</reference>
<comment type="caution">
    <text evidence="1">The sequence shown here is derived from an EMBL/GenBank/DDBJ whole genome shotgun (WGS) entry which is preliminary data.</text>
</comment>
<evidence type="ECO:0000313" key="2">
    <source>
        <dbReference type="Proteomes" id="UP001360953"/>
    </source>
</evidence>
<accession>A0ABR1LNQ3</accession>
<gene>
    <name evidence="1" type="ORF">J3D65DRAFT_406362</name>
</gene>
<dbReference type="Proteomes" id="UP001360953">
    <property type="component" value="Unassembled WGS sequence"/>
</dbReference>
<dbReference type="RefSeq" id="XP_066654577.1">
    <property type="nucleotide sequence ID" value="XM_066795965.1"/>
</dbReference>